<keyword evidence="3" id="KW-1185">Reference proteome</keyword>
<comment type="caution">
    <text evidence="2">The sequence shown here is derived from an EMBL/GenBank/DDBJ whole genome shotgun (WGS) entry which is preliminary data.</text>
</comment>
<dbReference type="InterPro" id="IPR037284">
    <property type="entry name" value="SUF_FeS_clus_asmbl_SufBD_sf"/>
</dbReference>
<dbReference type="Pfam" id="PF01458">
    <property type="entry name" value="SUFBD_core"/>
    <property type="match status" value="1"/>
</dbReference>
<feature type="domain" description="SUF system FeS cluster assembly SufBD core" evidence="1">
    <location>
        <begin position="127"/>
        <end position="357"/>
    </location>
</feature>
<name>A0ABU1N2L5_9CAUL</name>
<evidence type="ECO:0000313" key="2">
    <source>
        <dbReference type="EMBL" id="MDR6532688.1"/>
    </source>
</evidence>
<sequence length="386" mass="41456">MTLATALKTGDLTQLPSRRDEDWRWTDLRGLVRTLPPVSPEFFDTIKAGGPFEGLAEAELVIANGRANWWPGEDTDTVEFAHHDAPDNPYDPVDLPMATLAADKAIEPRASIITFTGSDIASIRFVSATDGTSHHARFGVVVEAGVSAVLLESHEGRGDRYLANTLVEIFLEEGAKLERIVIADDAAEAFAVTTAIVNLAPGATFNQTVLTAGARRQRIETRVNHPGAHASVRLDGAYVLANQRHADQTTVVTHGGVDGITSQLTKGVVDDQARGVFQGRIVVQPGADQTDARMGHHALILSDKAEVDAKPELLIFADDVACAHGNTIGALDDEQIFYARQRGIPEAEAKAMLTQAFLGEVVERIEHEGAREIAAAWVAAKLGRGE</sequence>
<proteinExistence type="predicted"/>
<dbReference type="NCBIfam" id="TIGR01981">
    <property type="entry name" value="sufD"/>
    <property type="match status" value="1"/>
</dbReference>
<dbReference type="PANTHER" id="PTHR43575:SF1">
    <property type="entry name" value="PROTEIN ABCI7, CHLOROPLASTIC"/>
    <property type="match status" value="1"/>
</dbReference>
<dbReference type="EMBL" id="JAVDRL010000010">
    <property type="protein sequence ID" value="MDR6532688.1"/>
    <property type="molecule type" value="Genomic_DNA"/>
</dbReference>
<dbReference type="SUPFAM" id="SSF101960">
    <property type="entry name" value="Stabilizer of iron transporter SufD"/>
    <property type="match status" value="1"/>
</dbReference>
<accession>A0ABU1N2L5</accession>
<dbReference type="Proteomes" id="UP001262754">
    <property type="component" value="Unassembled WGS sequence"/>
</dbReference>
<dbReference type="PANTHER" id="PTHR43575">
    <property type="entry name" value="PROTEIN ABCI7, CHLOROPLASTIC"/>
    <property type="match status" value="1"/>
</dbReference>
<dbReference type="InterPro" id="IPR000825">
    <property type="entry name" value="SUF_FeS_clus_asmbl_SufBD_core"/>
</dbReference>
<dbReference type="InterPro" id="IPR011542">
    <property type="entry name" value="SUF_FeS_clus_asmbl_SufD"/>
</dbReference>
<evidence type="ECO:0000259" key="1">
    <source>
        <dbReference type="Pfam" id="PF01458"/>
    </source>
</evidence>
<dbReference type="RefSeq" id="WP_310033300.1">
    <property type="nucleotide sequence ID" value="NZ_JAVDRL010000010.1"/>
</dbReference>
<organism evidence="2 3">
    <name type="scientific">Caulobacter rhizosphaerae</name>
    <dbReference type="NCBI Taxonomy" id="2010972"/>
    <lineage>
        <taxon>Bacteria</taxon>
        <taxon>Pseudomonadati</taxon>
        <taxon>Pseudomonadota</taxon>
        <taxon>Alphaproteobacteria</taxon>
        <taxon>Caulobacterales</taxon>
        <taxon>Caulobacteraceae</taxon>
        <taxon>Caulobacter</taxon>
    </lineage>
</organism>
<gene>
    <name evidence="2" type="ORF">J2800_003448</name>
</gene>
<dbReference type="InterPro" id="IPR055346">
    <property type="entry name" value="Fe-S_cluster_assembly_SufBD"/>
</dbReference>
<evidence type="ECO:0000313" key="3">
    <source>
        <dbReference type="Proteomes" id="UP001262754"/>
    </source>
</evidence>
<reference evidence="2 3" key="1">
    <citation type="submission" date="2023-07" db="EMBL/GenBank/DDBJ databases">
        <title>Sorghum-associated microbial communities from plants grown in Nebraska, USA.</title>
        <authorList>
            <person name="Schachtman D."/>
        </authorList>
    </citation>
    <scope>NUCLEOTIDE SEQUENCE [LARGE SCALE GENOMIC DNA]</scope>
    <source>
        <strain evidence="2 3">DS2154</strain>
    </source>
</reference>
<protein>
    <submittedName>
        <fullName evidence="2">Fe-S cluster assembly protein SufD</fullName>
    </submittedName>
</protein>